<evidence type="ECO:0000256" key="5">
    <source>
        <dbReference type="ARBA" id="ARBA00022821"/>
    </source>
</evidence>
<proteinExistence type="inferred from homology"/>
<protein>
    <recommendedName>
        <fullName evidence="6">Disease resistance N-terminal domain-containing protein</fullName>
    </recommendedName>
</protein>
<keyword evidence="5" id="KW-0611">Plant defense</keyword>
<evidence type="ECO:0000256" key="1">
    <source>
        <dbReference type="ARBA" id="ARBA00008894"/>
    </source>
</evidence>
<evidence type="ECO:0000259" key="6">
    <source>
        <dbReference type="Pfam" id="PF18052"/>
    </source>
</evidence>
<keyword evidence="8" id="KW-1185">Reference proteome</keyword>
<dbReference type="GO" id="GO:0006952">
    <property type="term" value="P:defense response"/>
    <property type="evidence" value="ECO:0007669"/>
    <property type="project" value="UniProtKB-KW"/>
</dbReference>
<evidence type="ECO:0000313" key="7">
    <source>
        <dbReference type="EMBL" id="KAF8674827.1"/>
    </source>
</evidence>
<dbReference type="PANTHER" id="PTHR33377:SF79">
    <property type="entry name" value="RX N-TERMINAL DOMAIN-CONTAINING PROTEIN"/>
    <property type="match status" value="1"/>
</dbReference>
<dbReference type="AlphaFoldDB" id="A0A835AW46"/>
<reference evidence="7" key="1">
    <citation type="submission" date="2020-07" db="EMBL/GenBank/DDBJ databases">
        <title>Genome sequence and genetic diversity analysis of an under-domesticated orphan crop, white fonio (Digitaria exilis).</title>
        <authorList>
            <person name="Bennetzen J.L."/>
            <person name="Chen S."/>
            <person name="Ma X."/>
            <person name="Wang X."/>
            <person name="Yssel A.E.J."/>
            <person name="Chaluvadi S.R."/>
            <person name="Johnson M."/>
            <person name="Gangashetty P."/>
            <person name="Hamidou F."/>
            <person name="Sanogo M.D."/>
            <person name="Zwaenepoel A."/>
            <person name="Wallace J."/>
            <person name="Van De Peer Y."/>
            <person name="Van Deynze A."/>
        </authorList>
    </citation>
    <scope>NUCLEOTIDE SEQUENCE</scope>
    <source>
        <tissue evidence="7">Leaves</tissue>
    </source>
</reference>
<dbReference type="OrthoDB" id="690094at2759"/>
<dbReference type="SUPFAM" id="SSF52540">
    <property type="entry name" value="P-loop containing nucleoside triphosphate hydrolases"/>
    <property type="match status" value="1"/>
</dbReference>
<dbReference type="InterPro" id="IPR041118">
    <property type="entry name" value="Rx_N"/>
</dbReference>
<dbReference type="InterPro" id="IPR027417">
    <property type="entry name" value="P-loop_NTPase"/>
</dbReference>
<accession>A0A835AW46</accession>
<dbReference type="PANTHER" id="PTHR33377">
    <property type="entry name" value="OS10G0134700 PROTEIN-RELATED"/>
    <property type="match status" value="1"/>
</dbReference>
<comment type="caution">
    <text evidence="7">The sequence shown here is derived from an EMBL/GenBank/DDBJ whole genome shotgun (WGS) entry which is preliminary data.</text>
</comment>
<feature type="domain" description="Disease resistance N-terminal" evidence="6">
    <location>
        <begin position="12"/>
        <end position="85"/>
    </location>
</feature>
<keyword evidence="2" id="KW-0433">Leucine-rich repeat</keyword>
<keyword evidence="4" id="KW-0547">Nucleotide-binding</keyword>
<keyword evidence="3" id="KW-0677">Repeat</keyword>
<evidence type="ECO:0000256" key="2">
    <source>
        <dbReference type="ARBA" id="ARBA00022614"/>
    </source>
</evidence>
<dbReference type="EMBL" id="JACEFO010002193">
    <property type="protein sequence ID" value="KAF8674827.1"/>
    <property type="molecule type" value="Genomic_DNA"/>
</dbReference>
<name>A0A835AW46_9POAL</name>
<gene>
    <name evidence="7" type="ORF">HU200_047958</name>
</gene>
<organism evidence="7 8">
    <name type="scientific">Digitaria exilis</name>
    <dbReference type="NCBI Taxonomy" id="1010633"/>
    <lineage>
        <taxon>Eukaryota</taxon>
        <taxon>Viridiplantae</taxon>
        <taxon>Streptophyta</taxon>
        <taxon>Embryophyta</taxon>
        <taxon>Tracheophyta</taxon>
        <taxon>Spermatophyta</taxon>
        <taxon>Magnoliopsida</taxon>
        <taxon>Liliopsida</taxon>
        <taxon>Poales</taxon>
        <taxon>Poaceae</taxon>
        <taxon>PACMAD clade</taxon>
        <taxon>Panicoideae</taxon>
        <taxon>Panicodae</taxon>
        <taxon>Paniceae</taxon>
        <taxon>Anthephorinae</taxon>
        <taxon>Digitaria</taxon>
    </lineage>
</organism>
<dbReference type="Proteomes" id="UP000636709">
    <property type="component" value="Unassembled WGS sequence"/>
</dbReference>
<dbReference type="Pfam" id="PF18052">
    <property type="entry name" value="Rx_N"/>
    <property type="match status" value="1"/>
</dbReference>
<evidence type="ECO:0000256" key="3">
    <source>
        <dbReference type="ARBA" id="ARBA00022737"/>
    </source>
</evidence>
<evidence type="ECO:0000313" key="8">
    <source>
        <dbReference type="Proteomes" id="UP000636709"/>
    </source>
</evidence>
<evidence type="ECO:0000256" key="4">
    <source>
        <dbReference type="ARBA" id="ARBA00022741"/>
    </source>
</evidence>
<sequence>MEAALSAISGKILSRLISFIIKKHAERSCLEEKLEKLQHLLLRVHTVVKEAEGRYITNSKMLVQLRMLVDGMYKGYHVLHTFRLKPFEEGLLQKQVTTSSALSAPLKRTREAPRIMKTTAMSFKELQASLEYLDILVSNMTEFVILLGGCKQMHKRPYDTYIYIDNFMFSRLVEKQELINTLLQDNSPVGCPAVIPVIGAYRVGKKSLVAYACNRNDFMKVSSETFISVRILVVVEFISDVDDSEWVMFYSAISHMGASGSKVIITSRFQEVLAFGGTDPENHPQLESIAMELAMDINGLLLLANMFAELLRKNQSVQFWFHILKMLRKSLERNFSMYGEHPKQLLENDRPTDITMLVSPSYAPLRLMPSYDDSSLCRTKLSKVKHGDLVQGSTTILLKEEFQITVWESRIPPFAKFVANCIVDKNPCTSSDNKKHKSTHIK</sequence>
<dbReference type="GO" id="GO:0000166">
    <property type="term" value="F:nucleotide binding"/>
    <property type="evidence" value="ECO:0007669"/>
    <property type="project" value="UniProtKB-KW"/>
</dbReference>
<comment type="similarity">
    <text evidence="1">Belongs to the disease resistance NB-LRR family.</text>
</comment>